<keyword evidence="2" id="KW-0689">Ribosomal protein</keyword>
<comment type="similarity">
    <text evidence="1">Belongs to the bacterial ribosomal protein bS21 family.</text>
</comment>
<evidence type="ECO:0000256" key="3">
    <source>
        <dbReference type="ARBA" id="ARBA00023274"/>
    </source>
</evidence>
<dbReference type="Proteomes" id="UP000605846">
    <property type="component" value="Unassembled WGS sequence"/>
</dbReference>
<dbReference type="NCBIfam" id="TIGR00030">
    <property type="entry name" value="S21p"/>
    <property type="match status" value="1"/>
</dbReference>
<sequence length="152" mass="17245">MLRTSFLGLARRLTAGPAWTRTMSTSAATASKVEAATKTEAQVEEEQPVTRTTFALPNTFAADLHLPKQLTTSLEPYAGRSLASFNNPHTAYKRLNSILFANNVRRELRANMYYEKPNVARRRKNIERNRKLFGAMVRKKVGLIMQMKQRGM</sequence>
<dbReference type="GO" id="GO:0070124">
    <property type="term" value="P:mitochondrial translational initiation"/>
    <property type="evidence" value="ECO:0007669"/>
    <property type="project" value="TreeGrafter"/>
</dbReference>
<dbReference type="InterPro" id="IPR052837">
    <property type="entry name" value="Mitoribosomal_bS21"/>
</dbReference>
<dbReference type="InterPro" id="IPR001911">
    <property type="entry name" value="Ribosomal_bS21"/>
</dbReference>
<dbReference type="OrthoDB" id="2501249at2759"/>
<dbReference type="AlphaFoldDB" id="A0A8H7EQA1"/>
<protein>
    <submittedName>
        <fullName evidence="4">Uncharacterized protein</fullName>
    </submittedName>
</protein>
<keyword evidence="3" id="KW-0687">Ribonucleoprotein</keyword>
<evidence type="ECO:0000256" key="1">
    <source>
        <dbReference type="ARBA" id="ARBA00006640"/>
    </source>
</evidence>
<accession>A0A8H7EQA1</accession>
<reference evidence="4" key="1">
    <citation type="submission" date="2020-01" db="EMBL/GenBank/DDBJ databases">
        <title>Genome Sequencing of Three Apophysomyces-Like Fungal Strains Confirms a Novel Fungal Genus in the Mucoromycota with divergent Burkholderia-like Endosymbiotic Bacteria.</title>
        <authorList>
            <person name="Stajich J.E."/>
            <person name="Macias A.M."/>
            <person name="Carter-House D."/>
            <person name="Lovett B."/>
            <person name="Kasson L.R."/>
            <person name="Berry K."/>
            <person name="Grigoriev I."/>
            <person name="Chang Y."/>
            <person name="Spatafora J."/>
            <person name="Kasson M.T."/>
        </authorList>
    </citation>
    <scope>NUCLEOTIDE SEQUENCE</scope>
    <source>
        <strain evidence="4">NRRL A-21654</strain>
    </source>
</reference>
<dbReference type="GO" id="GO:0003735">
    <property type="term" value="F:structural constituent of ribosome"/>
    <property type="evidence" value="ECO:0007669"/>
    <property type="project" value="InterPro"/>
</dbReference>
<proteinExistence type="inferred from homology"/>
<dbReference type="PANTHER" id="PTHR41237:SF1">
    <property type="entry name" value="SMALL RIBOSOMAL SUBUNIT PROTEIN BS21M"/>
    <property type="match status" value="1"/>
</dbReference>
<evidence type="ECO:0000256" key="2">
    <source>
        <dbReference type="ARBA" id="ARBA00022980"/>
    </source>
</evidence>
<dbReference type="EMBL" id="JABAYA010000073">
    <property type="protein sequence ID" value="KAF7726724.1"/>
    <property type="molecule type" value="Genomic_DNA"/>
</dbReference>
<keyword evidence="5" id="KW-1185">Reference proteome</keyword>
<dbReference type="GO" id="GO:0005763">
    <property type="term" value="C:mitochondrial small ribosomal subunit"/>
    <property type="evidence" value="ECO:0007669"/>
    <property type="project" value="TreeGrafter"/>
</dbReference>
<organism evidence="4 5">
    <name type="scientific">Apophysomyces ossiformis</name>
    <dbReference type="NCBI Taxonomy" id="679940"/>
    <lineage>
        <taxon>Eukaryota</taxon>
        <taxon>Fungi</taxon>
        <taxon>Fungi incertae sedis</taxon>
        <taxon>Mucoromycota</taxon>
        <taxon>Mucoromycotina</taxon>
        <taxon>Mucoromycetes</taxon>
        <taxon>Mucorales</taxon>
        <taxon>Mucorineae</taxon>
        <taxon>Mucoraceae</taxon>
        <taxon>Apophysomyces</taxon>
    </lineage>
</organism>
<gene>
    <name evidence="4" type="ORF">EC973_008498</name>
</gene>
<comment type="caution">
    <text evidence="4">The sequence shown here is derived from an EMBL/GenBank/DDBJ whole genome shotgun (WGS) entry which is preliminary data.</text>
</comment>
<dbReference type="Pfam" id="PF01165">
    <property type="entry name" value="Ribosomal_S21"/>
    <property type="match status" value="1"/>
</dbReference>
<evidence type="ECO:0000313" key="4">
    <source>
        <dbReference type="EMBL" id="KAF7726724.1"/>
    </source>
</evidence>
<evidence type="ECO:0000313" key="5">
    <source>
        <dbReference type="Proteomes" id="UP000605846"/>
    </source>
</evidence>
<name>A0A8H7EQA1_9FUNG</name>
<dbReference type="PANTHER" id="PTHR41237">
    <property type="entry name" value="37S RIBOSOMAL PROTEIN MRP21, MITOCHONDRIAL"/>
    <property type="match status" value="1"/>
</dbReference>